<organism evidence="3 4">
    <name type="scientific">Brachybacterium nesterenkovii</name>
    <dbReference type="NCBI Taxonomy" id="47847"/>
    <lineage>
        <taxon>Bacteria</taxon>
        <taxon>Bacillati</taxon>
        <taxon>Actinomycetota</taxon>
        <taxon>Actinomycetes</taxon>
        <taxon>Micrococcales</taxon>
        <taxon>Dermabacteraceae</taxon>
        <taxon>Brachybacterium</taxon>
    </lineage>
</organism>
<protein>
    <submittedName>
        <fullName evidence="3">Transcriptional regulator, MarR family</fullName>
    </submittedName>
</protein>
<keyword evidence="4" id="KW-1185">Reference proteome</keyword>
<dbReference type="InterPro" id="IPR036390">
    <property type="entry name" value="WH_DNA-bd_sf"/>
</dbReference>
<dbReference type="PROSITE" id="PS50995">
    <property type="entry name" value="HTH_MARR_2"/>
    <property type="match status" value="1"/>
</dbReference>
<evidence type="ECO:0000313" key="3">
    <source>
        <dbReference type="EMBL" id="SLM89608.1"/>
    </source>
</evidence>
<dbReference type="InterPro" id="IPR036388">
    <property type="entry name" value="WH-like_DNA-bd_sf"/>
</dbReference>
<dbReference type="InterPro" id="IPR052526">
    <property type="entry name" value="HTH-type_Bedaq_tolerance"/>
</dbReference>
<dbReference type="AlphaFoldDB" id="A0A1X6WVV3"/>
<dbReference type="PANTHER" id="PTHR39515:SF2">
    <property type="entry name" value="HTH-TYPE TRANSCRIPTIONAL REGULATOR RV0880"/>
    <property type="match status" value="1"/>
</dbReference>
<sequence length="168" mass="17838">MPGYLPLDLTLACSRFARLAARRADVGVSSVTWRVAAAIDQHGELSISAIAALENVTRPTTTTVVQRLEELGLVRRRTDPSDSRSSLVSLTELGSERLTAWRTQVGDEVEGLLAGLDAAERATLADAVDLLDRLLAEADSAPRRIPAAAPTAAGSDEGVPARPRADDR</sequence>
<dbReference type="EMBL" id="FWFG01000035">
    <property type="protein sequence ID" value="SLM89608.1"/>
    <property type="molecule type" value="Genomic_DNA"/>
</dbReference>
<evidence type="ECO:0000256" key="1">
    <source>
        <dbReference type="SAM" id="MobiDB-lite"/>
    </source>
</evidence>
<dbReference type="RefSeq" id="WP_234991886.1">
    <property type="nucleotide sequence ID" value="NZ_FWFG01000035.1"/>
</dbReference>
<dbReference type="GO" id="GO:0003700">
    <property type="term" value="F:DNA-binding transcription factor activity"/>
    <property type="evidence" value="ECO:0007669"/>
    <property type="project" value="InterPro"/>
</dbReference>
<feature type="domain" description="HTH marR-type" evidence="2">
    <location>
        <begin position="1"/>
        <end position="136"/>
    </location>
</feature>
<dbReference type="InterPro" id="IPR000835">
    <property type="entry name" value="HTH_MarR-typ"/>
</dbReference>
<feature type="compositionally biased region" description="Low complexity" evidence="1">
    <location>
        <begin position="143"/>
        <end position="153"/>
    </location>
</feature>
<dbReference type="SUPFAM" id="SSF46785">
    <property type="entry name" value="Winged helix' DNA-binding domain"/>
    <property type="match status" value="1"/>
</dbReference>
<reference evidence="3 4" key="1">
    <citation type="submission" date="2017-02" db="EMBL/GenBank/DDBJ databases">
        <authorList>
            <person name="Peterson S.W."/>
        </authorList>
    </citation>
    <scope>NUCLEOTIDE SEQUENCE [LARGE SCALE GENOMIC DNA]</scope>
    <source>
        <strain evidence="3 4">CIP104813</strain>
    </source>
</reference>
<accession>A0A1X6WVV3</accession>
<dbReference type="SMART" id="SM00347">
    <property type="entry name" value="HTH_MARR"/>
    <property type="match status" value="1"/>
</dbReference>
<dbReference type="Gene3D" id="1.10.10.10">
    <property type="entry name" value="Winged helix-like DNA-binding domain superfamily/Winged helix DNA-binding domain"/>
    <property type="match status" value="1"/>
</dbReference>
<name>A0A1X6WVV3_9MICO</name>
<evidence type="ECO:0000259" key="2">
    <source>
        <dbReference type="PROSITE" id="PS50995"/>
    </source>
</evidence>
<gene>
    <name evidence="3" type="ORF">FM110_03865</name>
</gene>
<dbReference type="Pfam" id="PF01047">
    <property type="entry name" value="MarR"/>
    <property type="match status" value="1"/>
</dbReference>
<dbReference type="Proteomes" id="UP000195981">
    <property type="component" value="Unassembled WGS sequence"/>
</dbReference>
<dbReference type="PANTHER" id="PTHR39515">
    <property type="entry name" value="CONSERVED PROTEIN"/>
    <property type="match status" value="1"/>
</dbReference>
<evidence type="ECO:0000313" key="4">
    <source>
        <dbReference type="Proteomes" id="UP000195981"/>
    </source>
</evidence>
<feature type="region of interest" description="Disordered" evidence="1">
    <location>
        <begin position="141"/>
        <end position="168"/>
    </location>
</feature>
<proteinExistence type="predicted"/>